<dbReference type="Proteomes" id="UP000034883">
    <property type="component" value="Chromosome"/>
</dbReference>
<evidence type="ECO:0000256" key="12">
    <source>
        <dbReference type="ARBA" id="ARBA00023098"/>
    </source>
</evidence>
<dbReference type="GO" id="GO:0006633">
    <property type="term" value="P:fatty acid biosynthetic process"/>
    <property type="evidence" value="ECO:0007669"/>
    <property type="project" value="UniProtKB-KW"/>
</dbReference>
<dbReference type="InterPro" id="IPR019791">
    <property type="entry name" value="Haem_peroxidase_animal"/>
</dbReference>
<keyword evidence="13" id="KW-0275">Fatty acid biosynthesis</keyword>
<dbReference type="KEGG" id="samy:DB32_000288"/>
<dbReference type="PANTHER" id="PTHR11903">
    <property type="entry name" value="PROSTAGLANDIN G/H SYNTHASE"/>
    <property type="match status" value="1"/>
</dbReference>
<keyword evidence="11" id="KW-0408">Iron</keyword>
<evidence type="ECO:0000256" key="1">
    <source>
        <dbReference type="ARBA" id="ARBA00001913"/>
    </source>
</evidence>
<sequence length="731" mass="80694">MSRRKHRARCRIGIERFVALVVCASLTSWRESMDQRWRAVGTLALAGALFGAPGTVEAQGYCGLGGTPACEPGTVCEPVSSTAGLCCPDDPNTGALPYCIGPDGPETATVLASDVLGLLRMAQDPALAADLYTGPWTNWYRDGRERGLAKLALMRGILERFNLTDTYVGTGVPMVTDPARPDPQCPTGPYVTRNLDGTCNDPTNPLMGAAGTRFGRNILLTAAFPDESQMLVPNPREISLELLRRRGPGGSEFHGVPFLNNLATAWIQFQVHDWFNHGVQRGHGAGTIEVPLSRTDPLRRYGMRTMSIPRTARDATRVAGRDDALPPTYTNEVTHWWDGSQIYGSDPETADRLRSHQGGRLRVSRSGLLPLGERGYSDTGMRENFWVGLELMHTLFALEHNAIADMLASNHPDWDDQRLFDTARLINAALIAKIHTIEWTPAILPNSSLEIAMRTNWSGLNSATCPPLPQIPGLYPNPVVYGVVGNPGARNLYDAAYAMTEEFVSVYRMHPLLPEHLTVRSARTGAVRAVVPTALSREAGGRAMLAAYGMENLLYSFGTTNPGALVLDNYPQFLQDLLVPGRGVIDMGTIDIVRDRERGIPRYNDARQLLRLPRVPDFITLTNGDRELASRLESIYGDIDQVDLMVGTFAEGQRPSCYGFGETLFQVFTLMATRRLQADRFYTTLYNSDVYTSEGLMWIELSSMRSVLLRHFPELRNTGLTNVANAFYPWE</sequence>
<evidence type="ECO:0000313" key="14">
    <source>
        <dbReference type="EMBL" id="AKF03139.1"/>
    </source>
</evidence>
<keyword evidence="5" id="KW-0479">Metal-binding</keyword>
<keyword evidence="3" id="KW-0575">Peroxidase</keyword>
<dbReference type="InterPro" id="IPR010255">
    <property type="entry name" value="Haem_peroxidase_sf"/>
</dbReference>
<dbReference type="CDD" id="cd09818">
    <property type="entry name" value="PIOX_like"/>
    <property type="match status" value="1"/>
</dbReference>
<gene>
    <name evidence="14" type="ORF">DB32_000288</name>
</gene>
<keyword evidence="8" id="KW-0276">Fatty acid metabolism</keyword>
<evidence type="ECO:0000256" key="13">
    <source>
        <dbReference type="ARBA" id="ARBA00023160"/>
    </source>
</evidence>
<evidence type="ECO:0000256" key="7">
    <source>
        <dbReference type="ARBA" id="ARBA00022821"/>
    </source>
</evidence>
<dbReference type="EMBL" id="CP011125">
    <property type="protein sequence ID" value="AKF03139.1"/>
    <property type="molecule type" value="Genomic_DNA"/>
</dbReference>
<keyword evidence="15" id="KW-1185">Reference proteome</keyword>
<dbReference type="GO" id="GO:0006979">
    <property type="term" value="P:response to oxidative stress"/>
    <property type="evidence" value="ECO:0007669"/>
    <property type="project" value="InterPro"/>
</dbReference>
<evidence type="ECO:0000256" key="8">
    <source>
        <dbReference type="ARBA" id="ARBA00022832"/>
    </source>
</evidence>
<dbReference type="Pfam" id="PF03098">
    <property type="entry name" value="An_peroxidase"/>
    <property type="match status" value="1"/>
</dbReference>
<keyword evidence="12" id="KW-0443">Lipid metabolism</keyword>
<evidence type="ECO:0000256" key="9">
    <source>
        <dbReference type="ARBA" id="ARBA00022964"/>
    </source>
</evidence>
<accession>A0A0F6SDB2</accession>
<dbReference type="Gene3D" id="1.10.640.10">
    <property type="entry name" value="Haem peroxidase domain superfamily, animal type"/>
    <property type="match status" value="1"/>
</dbReference>
<dbReference type="InterPro" id="IPR037120">
    <property type="entry name" value="Haem_peroxidase_sf_animal"/>
</dbReference>
<dbReference type="GO" id="GO:0006952">
    <property type="term" value="P:defense response"/>
    <property type="evidence" value="ECO:0007669"/>
    <property type="project" value="UniProtKB-KW"/>
</dbReference>
<dbReference type="GO" id="GO:0004601">
    <property type="term" value="F:peroxidase activity"/>
    <property type="evidence" value="ECO:0007669"/>
    <property type="project" value="UniProtKB-KW"/>
</dbReference>
<dbReference type="GO" id="GO:0046872">
    <property type="term" value="F:metal ion binding"/>
    <property type="evidence" value="ECO:0007669"/>
    <property type="project" value="UniProtKB-KW"/>
</dbReference>
<keyword evidence="7" id="KW-0611">Plant defense</keyword>
<dbReference type="GO" id="GO:0031408">
    <property type="term" value="P:oxylipin biosynthetic process"/>
    <property type="evidence" value="ECO:0007669"/>
    <property type="project" value="UniProtKB-KW"/>
</dbReference>
<dbReference type="STRING" id="927083.DB32_000288"/>
<dbReference type="SUPFAM" id="SSF48113">
    <property type="entry name" value="Heme-dependent peroxidases"/>
    <property type="match status" value="1"/>
</dbReference>
<dbReference type="InterPro" id="IPR034815">
    <property type="entry name" value="A_dioxygenase"/>
</dbReference>
<evidence type="ECO:0000256" key="4">
    <source>
        <dbReference type="ARBA" id="ARBA00022617"/>
    </source>
</evidence>
<organism evidence="14 15">
    <name type="scientific">Sandaracinus amylolyticus</name>
    <dbReference type="NCBI Taxonomy" id="927083"/>
    <lineage>
        <taxon>Bacteria</taxon>
        <taxon>Pseudomonadati</taxon>
        <taxon>Myxococcota</taxon>
        <taxon>Polyangia</taxon>
        <taxon>Polyangiales</taxon>
        <taxon>Sandaracinaceae</taxon>
        <taxon>Sandaracinus</taxon>
    </lineage>
</organism>
<proteinExistence type="predicted"/>
<evidence type="ECO:0000256" key="6">
    <source>
        <dbReference type="ARBA" id="ARBA00022767"/>
    </source>
</evidence>
<protein>
    <submittedName>
        <fullName evidence="14">Catalase</fullName>
    </submittedName>
</protein>
<keyword evidence="2" id="KW-0444">Lipid biosynthesis</keyword>
<dbReference type="PANTHER" id="PTHR11903:SF11">
    <property type="entry name" value="ALPHA-DIOXYGENASE 1"/>
    <property type="match status" value="1"/>
</dbReference>
<dbReference type="InterPro" id="IPR050783">
    <property type="entry name" value="Oxylipin_biosynth_metab"/>
</dbReference>
<keyword evidence="10" id="KW-0560">Oxidoreductase</keyword>
<keyword evidence="6" id="KW-0925">Oxylipin biosynthesis</keyword>
<comment type="cofactor">
    <cofactor evidence="1">
        <name>Ca(2+)</name>
        <dbReference type="ChEBI" id="CHEBI:29108"/>
    </cofactor>
</comment>
<dbReference type="GO" id="GO:0020037">
    <property type="term" value="F:heme binding"/>
    <property type="evidence" value="ECO:0007669"/>
    <property type="project" value="InterPro"/>
</dbReference>
<reference evidence="14 15" key="1">
    <citation type="submission" date="2015-03" db="EMBL/GenBank/DDBJ databases">
        <title>Genome assembly of Sandaracinus amylolyticus DSM 53668.</title>
        <authorList>
            <person name="Sharma G."/>
            <person name="Subramanian S."/>
        </authorList>
    </citation>
    <scope>NUCLEOTIDE SEQUENCE [LARGE SCALE GENOMIC DNA]</scope>
    <source>
        <strain evidence="14 15">DSM 53668</strain>
    </source>
</reference>
<evidence type="ECO:0000256" key="11">
    <source>
        <dbReference type="ARBA" id="ARBA00023004"/>
    </source>
</evidence>
<dbReference type="PROSITE" id="PS50292">
    <property type="entry name" value="PEROXIDASE_3"/>
    <property type="match status" value="1"/>
</dbReference>
<evidence type="ECO:0000256" key="10">
    <source>
        <dbReference type="ARBA" id="ARBA00023002"/>
    </source>
</evidence>
<dbReference type="GO" id="GO:0016702">
    <property type="term" value="F:oxidoreductase activity, acting on single donors with incorporation of molecular oxygen, incorporation of two atoms of oxygen"/>
    <property type="evidence" value="ECO:0007669"/>
    <property type="project" value="TreeGrafter"/>
</dbReference>
<evidence type="ECO:0000256" key="3">
    <source>
        <dbReference type="ARBA" id="ARBA00022559"/>
    </source>
</evidence>
<evidence type="ECO:0000256" key="2">
    <source>
        <dbReference type="ARBA" id="ARBA00022516"/>
    </source>
</evidence>
<name>A0A0F6SDB2_9BACT</name>
<dbReference type="AlphaFoldDB" id="A0A0F6SDB2"/>
<evidence type="ECO:0000256" key="5">
    <source>
        <dbReference type="ARBA" id="ARBA00022723"/>
    </source>
</evidence>
<keyword evidence="9" id="KW-0223">Dioxygenase</keyword>
<keyword evidence="4" id="KW-0349">Heme</keyword>
<evidence type="ECO:0000313" key="15">
    <source>
        <dbReference type="Proteomes" id="UP000034883"/>
    </source>
</evidence>